<sequence>MCCYGITFSTEESSPMTQTATATAEPTNNAVFRVDFNHTALCTGCNPLTCKVNGETVPVGTWRDLLVNLLEMFIAKGNPKIDDLFSNPLLSGSKRPFLLKEKPNGASKQLTMDTWVYVNFNIATLVDIIGKLCRYCGVKLGNVEITYMPKIKGGVVEKNMAQNNDESSVFAQPEVRETFRAWLVEQRPDWSSGTVTVHASGAYYVYNNDCGVTLAEALTTDNGFQRAYDAIERHVAANPTRINNPAGSARGYLRSLRMLKEFLAERYPSLLNISDSSWVTVPQSVIVILSEKYSAGFRFDTTALRLLSNKAGVEIDNNMQSVLKQQMFCRNDGVYFLLDVVADAETRKDIVGFADDLLDEYGCFEIAELHALYADRLNPKCIGCADDFEKFYKCIGNRDVRCVAAPKIGNRIAHYNNGDVWDSFDTLAQKIIIVTNDEFGGVVSEEDLHKKFCAFSVDLLAKIIRNYVRGELLRVELNGIVCYQTLNALGLPDNFSGTLSDTLYRLDDLGLAPNEEVLHTALSLALGVNFKAEYNIPDQATYRRLVDVCYKAGSPREWKYGVFGRVTI</sequence>
<accession>A0A6L2R4W8</accession>
<name>A0A6L2R4W8_9BACT</name>
<dbReference type="Proteomes" id="UP000505077">
    <property type="component" value="Unassembled WGS sequence"/>
</dbReference>
<evidence type="ECO:0000313" key="1">
    <source>
        <dbReference type="EMBL" id="GFH62545.1"/>
    </source>
</evidence>
<comment type="caution">
    <text evidence="1">The sequence shown here is derived from an EMBL/GenBank/DDBJ whole genome shotgun (WGS) entry which is preliminary data.</text>
</comment>
<organism evidence="1 2">
    <name type="scientific">Candidatus Desulfovibrio kirbyi</name>
    <dbReference type="NCBI Taxonomy" id="2696086"/>
    <lineage>
        <taxon>Bacteria</taxon>
        <taxon>Pseudomonadati</taxon>
        <taxon>Thermodesulfobacteriota</taxon>
        <taxon>Desulfovibrionia</taxon>
        <taxon>Desulfovibrionales</taxon>
        <taxon>Desulfovibrionaceae</taxon>
        <taxon>Desulfovibrio</taxon>
    </lineage>
</organism>
<reference evidence="1 2" key="1">
    <citation type="journal article" date="2020" name="ISME J.">
        <title>Parallel Reductive Genome Evolution in Desulfovibrio Ectosymbionts Independently Acquired by Trichonympha Protists in the Termite Gut.</title>
        <authorList>
            <person name="Takeuchi M."/>
            <person name="Kuwahara H."/>
            <person name="Murakami T."/>
            <person name="Takahashi K."/>
            <person name="Kajitani R."/>
            <person name="Toyoda A."/>
            <person name="Itoh T."/>
            <person name="Ohkuma M."/>
            <person name="Hongoh Y."/>
        </authorList>
    </citation>
    <scope>NUCLEOTIDE SEQUENCE [LARGE SCALE GENOMIC DNA]</scope>
    <source>
        <strain evidence="1">ZnDsv-02</strain>
    </source>
</reference>
<protein>
    <submittedName>
        <fullName evidence="1">Uncharacterized protein</fullName>
    </submittedName>
</protein>
<gene>
    <name evidence="1" type="ORF">ZNDK_0316</name>
</gene>
<proteinExistence type="predicted"/>
<dbReference type="AlphaFoldDB" id="A0A6L2R4W8"/>
<dbReference type="EMBL" id="BLLL01000003">
    <property type="protein sequence ID" value="GFH62545.1"/>
    <property type="molecule type" value="Genomic_DNA"/>
</dbReference>
<evidence type="ECO:0000313" key="2">
    <source>
        <dbReference type="Proteomes" id="UP000505077"/>
    </source>
</evidence>